<reference evidence="7" key="1">
    <citation type="submission" date="2016-10" db="EMBL/GenBank/DDBJ databases">
        <authorList>
            <person name="Wegmann U."/>
        </authorList>
    </citation>
    <scope>NUCLEOTIDE SEQUENCE [LARGE SCALE GENOMIC DNA]</scope>
</reference>
<keyword evidence="2" id="KW-0520">NAD</keyword>
<dbReference type="PIRSF" id="PIRSF000124">
    <property type="entry name" value="UDPglc_GDPman_dh"/>
    <property type="match status" value="1"/>
</dbReference>
<dbReference type="InterPro" id="IPR036220">
    <property type="entry name" value="UDP-Glc/GDP-Man_DH_C_sf"/>
</dbReference>
<evidence type="ECO:0000256" key="3">
    <source>
        <dbReference type="PIRNR" id="PIRNR000124"/>
    </source>
</evidence>
<keyword evidence="7" id="KW-1185">Reference proteome</keyword>
<dbReference type="AlphaFoldDB" id="A0A1K1LH67"/>
<evidence type="ECO:0000313" key="7">
    <source>
        <dbReference type="Proteomes" id="UP000186323"/>
    </source>
</evidence>
<dbReference type="InterPro" id="IPR017476">
    <property type="entry name" value="UDP-Glc/GDP-Man"/>
</dbReference>
<gene>
    <name evidence="6" type="ORF">DESPIGER_0927</name>
</gene>
<evidence type="ECO:0000256" key="2">
    <source>
        <dbReference type="ARBA" id="ARBA00023027"/>
    </source>
</evidence>
<dbReference type="FunFam" id="3.40.50.720:FF:000139">
    <property type="entry name" value="UDP-N-acetyl-D-mannosamine dehydrogenase"/>
    <property type="match status" value="1"/>
</dbReference>
<dbReference type="OrthoDB" id="9803238at2"/>
<dbReference type="EMBL" id="LT630450">
    <property type="protein sequence ID" value="SFV72790.1"/>
    <property type="molecule type" value="Genomic_DNA"/>
</dbReference>
<evidence type="ECO:0000313" key="6">
    <source>
        <dbReference type="EMBL" id="SFV72790.1"/>
    </source>
</evidence>
<dbReference type="InterPro" id="IPR001732">
    <property type="entry name" value="UDP-Glc/GDP-Man_DH_N"/>
</dbReference>
<feature type="domain" description="UDP-glucose/GDP-mannose dehydrogenase dimerisation" evidence="4">
    <location>
        <begin position="205"/>
        <end position="292"/>
    </location>
</feature>
<dbReference type="RefSeq" id="WP_072333678.1">
    <property type="nucleotide sequence ID" value="NZ_LT630450.1"/>
</dbReference>
<dbReference type="NCBIfam" id="TIGR03026">
    <property type="entry name" value="NDP-sugDHase"/>
    <property type="match status" value="1"/>
</dbReference>
<sequence>MHFSTISLIGLGYIGLPTAAVLASRMGNVVGVDVNKDVVESITNGNVKTLEPGLAELLAQVSGNALRAVTKPEAADAFIIAVPTPITEDHKPDISYVRSAALSLAPVLRTGNLIILESTSPVGTTEQMAQWLAEARPDLSFPQQAGDEADVQIAYCPERILPGKMLEELVHNDRIVGGLTRTASDMAAALYRLFVEGEIHITSVRTAELCKLAENSFRDVNIAYANELSMICDKLDIDVEELIRLANHHPRVNILQPGCGVGGHCIPVDPWFIVDSAPELAKLIRTAREVNDSKALWVVKKIKQAIDDYLKEHPEKSIKDVTVGIIGGLGYKPETDDLRNSPIVQILEKLQVLNCHVLINPPIGVDVNYLREVVRMRVILLSGKTISNSNEYHNDNRV</sequence>
<dbReference type="Gene3D" id="3.40.50.720">
    <property type="entry name" value="NAD(P)-binding Rossmann-like Domain"/>
    <property type="match status" value="2"/>
</dbReference>
<dbReference type="InterPro" id="IPR014026">
    <property type="entry name" value="UDP-Glc/GDP-Man_DH_dimer"/>
</dbReference>
<evidence type="ECO:0000259" key="4">
    <source>
        <dbReference type="Pfam" id="PF00984"/>
    </source>
</evidence>
<accession>A0A1K1LH67</accession>
<evidence type="ECO:0000256" key="1">
    <source>
        <dbReference type="ARBA" id="ARBA00023002"/>
    </source>
</evidence>
<proteinExistence type="inferred from homology"/>
<protein>
    <submittedName>
        <fullName evidence="6">UDP-glucose dehydrogenase</fullName>
        <ecNumber evidence="6">1.1.1.22</ecNumber>
    </submittedName>
</protein>
<dbReference type="NCBIfam" id="NF008286">
    <property type="entry name" value="PRK11064.1"/>
    <property type="match status" value="1"/>
</dbReference>
<dbReference type="PANTHER" id="PTHR43491">
    <property type="entry name" value="UDP-N-ACETYL-D-MANNOSAMINE DEHYDROGENASE"/>
    <property type="match status" value="1"/>
</dbReference>
<dbReference type="EC" id="1.1.1.22" evidence="6"/>
<dbReference type="GO" id="GO:0003979">
    <property type="term" value="F:UDP-glucose 6-dehydrogenase activity"/>
    <property type="evidence" value="ECO:0007669"/>
    <property type="project" value="UniProtKB-EC"/>
</dbReference>
<dbReference type="InterPro" id="IPR008927">
    <property type="entry name" value="6-PGluconate_DH-like_C_sf"/>
</dbReference>
<dbReference type="PIRSF" id="PIRSF500136">
    <property type="entry name" value="UDP_ManNAc_DH"/>
    <property type="match status" value="1"/>
</dbReference>
<feature type="domain" description="UDP-glucose/GDP-mannose dehydrogenase N-terminal" evidence="5">
    <location>
        <begin position="5"/>
        <end position="185"/>
    </location>
</feature>
<dbReference type="SUPFAM" id="SSF51735">
    <property type="entry name" value="NAD(P)-binding Rossmann-fold domains"/>
    <property type="match status" value="1"/>
</dbReference>
<dbReference type="KEGG" id="dpg:DESPIGER_0927"/>
<name>A0A1K1LH67_9BACT</name>
<dbReference type="PANTHER" id="PTHR43491:SF1">
    <property type="entry name" value="UDP-N-ACETYL-D-MANNOSAMINE DEHYDROGENASE"/>
    <property type="match status" value="1"/>
</dbReference>
<dbReference type="Pfam" id="PF00984">
    <property type="entry name" value="UDPG_MGDP_dh"/>
    <property type="match status" value="1"/>
</dbReference>
<dbReference type="Proteomes" id="UP000186323">
    <property type="component" value="Chromosome I"/>
</dbReference>
<dbReference type="InterPro" id="IPR028359">
    <property type="entry name" value="UDP_ManNAc/GlcNAc_DH"/>
</dbReference>
<dbReference type="InterPro" id="IPR036291">
    <property type="entry name" value="NAD(P)-bd_dom_sf"/>
</dbReference>
<dbReference type="GO" id="GO:0016628">
    <property type="term" value="F:oxidoreductase activity, acting on the CH-CH group of donors, NAD or NADP as acceptor"/>
    <property type="evidence" value="ECO:0007669"/>
    <property type="project" value="InterPro"/>
</dbReference>
<dbReference type="GO" id="GO:0051287">
    <property type="term" value="F:NAD binding"/>
    <property type="evidence" value="ECO:0007669"/>
    <property type="project" value="InterPro"/>
</dbReference>
<dbReference type="Pfam" id="PF03721">
    <property type="entry name" value="UDPG_MGDP_dh_N"/>
    <property type="match status" value="1"/>
</dbReference>
<dbReference type="GO" id="GO:0000271">
    <property type="term" value="P:polysaccharide biosynthetic process"/>
    <property type="evidence" value="ECO:0007669"/>
    <property type="project" value="InterPro"/>
</dbReference>
<comment type="similarity">
    <text evidence="3">Belongs to the UDP-glucose/GDP-mannose dehydrogenase family.</text>
</comment>
<keyword evidence="1 6" id="KW-0560">Oxidoreductase</keyword>
<evidence type="ECO:0000259" key="5">
    <source>
        <dbReference type="Pfam" id="PF03721"/>
    </source>
</evidence>
<organism evidence="6 7">
    <name type="scientific">Desulfovibrio piger</name>
    <dbReference type="NCBI Taxonomy" id="901"/>
    <lineage>
        <taxon>Bacteria</taxon>
        <taxon>Pseudomonadati</taxon>
        <taxon>Thermodesulfobacteriota</taxon>
        <taxon>Desulfovibrionia</taxon>
        <taxon>Desulfovibrionales</taxon>
        <taxon>Desulfovibrionaceae</taxon>
        <taxon>Desulfovibrio</taxon>
    </lineage>
</organism>
<dbReference type="SUPFAM" id="SSF48179">
    <property type="entry name" value="6-phosphogluconate dehydrogenase C-terminal domain-like"/>
    <property type="match status" value="1"/>
</dbReference>
<dbReference type="SUPFAM" id="SSF52413">
    <property type="entry name" value="UDP-glucose/GDP-mannose dehydrogenase C-terminal domain"/>
    <property type="match status" value="1"/>
</dbReference>